<dbReference type="Proteomes" id="UP000366872">
    <property type="component" value="Unassembled WGS sequence"/>
</dbReference>
<protein>
    <submittedName>
        <fullName evidence="1">Uncharacterized protein</fullName>
    </submittedName>
</protein>
<gene>
    <name evidence="1" type="ORF">PDESU_02027</name>
</gene>
<dbReference type="RefSeq" id="WP_136079040.1">
    <property type="nucleotide sequence ID" value="NZ_CAAHFG010000001.1"/>
</dbReference>
<sequence length="191" mass="21388">MTTSRLQRLLANIEGIPDRIDQKVDAALNGFTAKFAILTDWDSYCECLARCLTHVEASLLGIKPGPVDVQFCSGRCWHLLKRKYGDSAAQAAFEEVRTGSGGGLRGVLRTLALEYGAEYSRNLISVTVESYCSHRSVEQLIADAEEYIAAYRRILPSEISEGSGARIHSNFRKALKQHPDLMRRLRRTPMR</sequence>
<evidence type="ECO:0000313" key="1">
    <source>
        <dbReference type="EMBL" id="VGO13470.1"/>
    </source>
</evidence>
<organism evidence="1 2">
    <name type="scientific">Pontiella desulfatans</name>
    <dbReference type="NCBI Taxonomy" id="2750659"/>
    <lineage>
        <taxon>Bacteria</taxon>
        <taxon>Pseudomonadati</taxon>
        <taxon>Kiritimatiellota</taxon>
        <taxon>Kiritimatiellia</taxon>
        <taxon>Kiritimatiellales</taxon>
        <taxon>Pontiellaceae</taxon>
        <taxon>Pontiella</taxon>
    </lineage>
</organism>
<accession>A0A6C2U0J0</accession>
<keyword evidence="2" id="KW-1185">Reference proteome</keyword>
<dbReference type="AlphaFoldDB" id="A0A6C2U0J0"/>
<evidence type="ECO:0000313" key="2">
    <source>
        <dbReference type="Proteomes" id="UP000366872"/>
    </source>
</evidence>
<proteinExistence type="predicted"/>
<dbReference type="EMBL" id="CAAHFG010000001">
    <property type="protein sequence ID" value="VGO13470.1"/>
    <property type="molecule type" value="Genomic_DNA"/>
</dbReference>
<reference evidence="1 2" key="1">
    <citation type="submission" date="2019-04" db="EMBL/GenBank/DDBJ databases">
        <authorList>
            <person name="Van Vliet M D."/>
        </authorList>
    </citation>
    <scope>NUCLEOTIDE SEQUENCE [LARGE SCALE GENOMIC DNA]</scope>
    <source>
        <strain evidence="1 2">F1</strain>
    </source>
</reference>
<name>A0A6C2U0J0_PONDE</name>